<dbReference type="Proteomes" id="UP001461498">
    <property type="component" value="Unassembled WGS sequence"/>
</dbReference>
<gene>
    <name evidence="1" type="ORF">O3M35_007408</name>
</gene>
<evidence type="ECO:0000313" key="2">
    <source>
        <dbReference type="Proteomes" id="UP001461498"/>
    </source>
</evidence>
<protein>
    <submittedName>
        <fullName evidence="1">Uncharacterized protein</fullName>
    </submittedName>
</protein>
<evidence type="ECO:0000313" key="1">
    <source>
        <dbReference type="EMBL" id="KAK9507583.1"/>
    </source>
</evidence>
<organism evidence="1 2">
    <name type="scientific">Rhynocoris fuscipes</name>
    <dbReference type="NCBI Taxonomy" id="488301"/>
    <lineage>
        <taxon>Eukaryota</taxon>
        <taxon>Metazoa</taxon>
        <taxon>Ecdysozoa</taxon>
        <taxon>Arthropoda</taxon>
        <taxon>Hexapoda</taxon>
        <taxon>Insecta</taxon>
        <taxon>Pterygota</taxon>
        <taxon>Neoptera</taxon>
        <taxon>Paraneoptera</taxon>
        <taxon>Hemiptera</taxon>
        <taxon>Heteroptera</taxon>
        <taxon>Panheteroptera</taxon>
        <taxon>Cimicomorpha</taxon>
        <taxon>Reduviidae</taxon>
        <taxon>Harpactorinae</taxon>
        <taxon>Harpactorini</taxon>
        <taxon>Rhynocoris</taxon>
    </lineage>
</organism>
<sequence>MEQNVNALSQFLTSKPLINVPNYCENKEPVLFCNSPREKQINYYNSKKKNDLQYANEFRSIASNYNNTPTKTQSELRKKYLELLFPEQNHLNRKQYFYNDLMQNTPINDIKRVNNYSQGIYTNAFRNLERFNNKGSPMEFYSNRTVNALPNNQFHLLRSTMIPSLISYENKNYSKQVNHCPEVHNEPKSHKKISCGPVSICHPSGGLPKCPKPALAPDPKNYQYSQFLTGEITERIVKKILEKAKSNMLPELGIGSKNFSQIRTNNYINITMCGGPCSPIYGEPKKFLSWLVITNLRRKPRLTNYYNIKPERNFLFDHKFLNPWPENVKRDVIAMPQSLFGFQQQPMYGFGDEPYTSKLFYDSSRPEKNNKFIYRSKIVLFPE</sequence>
<keyword evidence="2" id="KW-1185">Reference proteome</keyword>
<accession>A0AAW1D9H4</accession>
<comment type="caution">
    <text evidence="1">The sequence shown here is derived from an EMBL/GenBank/DDBJ whole genome shotgun (WGS) entry which is preliminary data.</text>
</comment>
<proteinExistence type="predicted"/>
<reference evidence="1 2" key="1">
    <citation type="submission" date="2022-12" db="EMBL/GenBank/DDBJ databases">
        <title>Chromosome-level genome assembly of true bugs.</title>
        <authorList>
            <person name="Ma L."/>
            <person name="Li H."/>
        </authorList>
    </citation>
    <scope>NUCLEOTIDE SEQUENCE [LARGE SCALE GENOMIC DNA]</scope>
    <source>
        <strain evidence="1">Lab_2022b</strain>
    </source>
</reference>
<name>A0AAW1D9H4_9HEMI</name>
<dbReference type="EMBL" id="JAPXFL010000004">
    <property type="protein sequence ID" value="KAK9507583.1"/>
    <property type="molecule type" value="Genomic_DNA"/>
</dbReference>
<dbReference type="AlphaFoldDB" id="A0AAW1D9H4"/>